<dbReference type="GO" id="GO:0004497">
    <property type="term" value="F:monooxygenase activity"/>
    <property type="evidence" value="ECO:0007669"/>
    <property type="project" value="UniProtKB-KW"/>
</dbReference>
<dbReference type="PANTHER" id="PTHR43747:SF5">
    <property type="entry name" value="FAD-BINDING DOMAIN-CONTAINING PROTEIN"/>
    <property type="match status" value="1"/>
</dbReference>
<protein>
    <recommendedName>
        <fullName evidence="6">Tryptophan halogenase</fullName>
    </recommendedName>
</protein>
<dbReference type="EMBL" id="AP014813">
    <property type="protein sequence ID" value="BAU94174.1"/>
    <property type="molecule type" value="Genomic_DNA"/>
</dbReference>
<keyword evidence="4" id="KW-0614">Plasmid</keyword>
<sequence length="585" mass="66258">MTKIALIGCGLSGKLAALYLANQLPDASLTIIDAGDDRLPVVGESTVEVTVQFLKALGLGDHLEEEHLHKYGLTYYFKLPRDASGAGPEYIQHEAPGIIRLPSYNLNRHSFDRELGRRVDAISSPIKGRVQHVHLSGEPKIKHRVDIKTNQDAIETIEADYVIDCSGRSRFLTKQLHLQAEPAYQRCSYWFRLEGFKREILTGLNLSKIKHHCFDSYYVTHHFYGRGYWIWVIPMRSASGADLVSFGITYRPEMLGDKTMSMDKLIEVLERDHPSLARFVLSGRKVDESRYYNYMYEAKSYYDPKGRWFLLGDAGFTFDPANSAGIAYLAHQIPQITSIIRKHENGSLTPSYVGAMESHLRAQLALQDQWSNWYEIMDDPIKMAWTLVVANMGYFHLVVPNYMSGAFLNAGVAMQVAKLLKRYPPGSQPAVYPFPKLLDALARTDDPHSIIRRAPALYELTVPFSYYRPDDIPRGKLISRYFLKRASLRLKAISLLDVIGKPRYWTLAATQLVPAFADIARSALLRVAPWTYEREASSDPFKRSEFQPPYAFLYHDHANHAGRAIGSGHRENTVNSHEPTEAAAA</sequence>
<evidence type="ECO:0000313" key="5">
    <source>
        <dbReference type="Proteomes" id="UP000218288"/>
    </source>
</evidence>
<evidence type="ECO:0000256" key="2">
    <source>
        <dbReference type="ARBA" id="ARBA00023033"/>
    </source>
</evidence>
<dbReference type="Pfam" id="PF04820">
    <property type="entry name" value="Trp_halogenase"/>
    <property type="match status" value="2"/>
</dbReference>
<dbReference type="InterPro" id="IPR036188">
    <property type="entry name" value="FAD/NAD-bd_sf"/>
</dbReference>
<dbReference type="PANTHER" id="PTHR43747">
    <property type="entry name" value="FAD-BINDING PROTEIN"/>
    <property type="match status" value="1"/>
</dbReference>
<dbReference type="RefSeq" id="WP_157914324.1">
    <property type="nucleotide sequence ID" value="NZ_AP014813.1"/>
</dbReference>
<dbReference type="Proteomes" id="UP000218288">
    <property type="component" value="Plasmid pMPPM04"/>
</dbReference>
<keyword evidence="1" id="KW-0560">Oxidoreductase</keyword>
<dbReference type="InterPro" id="IPR006905">
    <property type="entry name" value="Flavin_halogenase"/>
</dbReference>
<dbReference type="InterPro" id="IPR050816">
    <property type="entry name" value="Flavin-dep_Halogenase_NPB"/>
</dbReference>
<evidence type="ECO:0000256" key="3">
    <source>
        <dbReference type="SAM" id="MobiDB-lite"/>
    </source>
</evidence>
<geneLocation type="plasmid" evidence="5">
    <name>pmppm04 dna</name>
</geneLocation>
<dbReference type="Gene3D" id="3.50.50.60">
    <property type="entry name" value="FAD/NAD(P)-binding domain"/>
    <property type="match status" value="1"/>
</dbReference>
<dbReference type="SUPFAM" id="SSF51905">
    <property type="entry name" value="FAD/NAD(P)-binding domain"/>
    <property type="match status" value="1"/>
</dbReference>
<dbReference type="OrthoDB" id="103324at2"/>
<dbReference type="PRINTS" id="PR00420">
    <property type="entry name" value="RNGMNOXGNASE"/>
</dbReference>
<name>A0A160PLU1_9HYPH</name>
<proteinExistence type="predicted"/>
<dbReference type="AlphaFoldDB" id="A0A160PLU1"/>
<feature type="region of interest" description="Disordered" evidence="3">
    <location>
        <begin position="564"/>
        <end position="585"/>
    </location>
</feature>
<accession>A0A160PLU1</accession>
<gene>
    <name evidence="4" type="ORF">MPPM_5569</name>
</gene>
<evidence type="ECO:0008006" key="6">
    <source>
        <dbReference type="Google" id="ProtNLM"/>
    </source>
</evidence>
<evidence type="ECO:0000313" key="4">
    <source>
        <dbReference type="EMBL" id="BAU94174.1"/>
    </source>
</evidence>
<organism evidence="4 5">
    <name type="scientific">Methylorubrum populi</name>
    <dbReference type="NCBI Taxonomy" id="223967"/>
    <lineage>
        <taxon>Bacteria</taxon>
        <taxon>Pseudomonadati</taxon>
        <taxon>Pseudomonadota</taxon>
        <taxon>Alphaproteobacteria</taxon>
        <taxon>Hyphomicrobiales</taxon>
        <taxon>Methylobacteriaceae</taxon>
        <taxon>Methylorubrum</taxon>
    </lineage>
</organism>
<reference evidence="4 5" key="1">
    <citation type="journal article" date="2016" name="Genome Announc.">
        <title>Complete Genome Sequence of Methylobacterium populi P-1M, Isolated from Pink-Pigmented Household Biofilm.</title>
        <authorList>
            <person name="Morohoshi T."/>
            <person name="Ikeda T."/>
        </authorList>
    </citation>
    <scope>NUCLEOTIDE SEQUENCE [LARGE SCALE GENOMIC DNA]</scope>
    <source>
        <strain evidence="4 5">P-1M</strain>
        <plasmid evidence="5">Plasmid pmppm04 dna</plasmid>
    </source>
</reference>
<keyword evidence="2" id="KW-0503">Monooxygenase</keyword>
<evidence type="ECO:0000256" key="1">
    <source>
        <dbReference type="ARBA" id="ARBA00023002"/>
    </source>
</evidence>